<gene>
    <name evidence="1" type="ORF">MOO46_05945</name>
</gene>
<evidence type="ECO:0000313" key="2">
    <source>
        <dbReference type="Proteomes" id="UP000831859"/>
    </source>
</evidence>
<proteinExistence type="predicted"/>
<dbReference type="Proteomes" id="UP000831859">
    <property type="component" value="Chromosome"/>
</dbReference>
<protein>
    <submittedName>
        <fullName evidence="1">Uncharacterized protein</fullName>
    </submittedName>
</protein>
<reference evidence="1 2" key="1">
    <citation type="journal article" date="2022" name="Int. J. Syst. Evol. Microbiol.">
        <title>Apilactobacillus apisilvae sp. nov., Nicolia spurrieriana gen. nov. sp. nov., Bombilactobacillus folatiphilus sp. nov. and Bombilactobacillus thymidiniphilus sp. nov., four new lactic acid bacterial isolates from stingless bees Tetragonula carbonaria and Austroplebeia australis.</title>
        <authorList>
            <person name="Oliphant S.A."/>
            <person name="Watson-Haigh N.S."/>
            <person name="Sumby K.M."/>
            <person name="Gardner J."/>
            <person name="Groom S."/>
            <person name="Jiranek V."/>
        </authorList>
    </citation>
    <scope>NUCLEOTIDE SEQUENCE [LARGE SCALE GENOMIC DNA]</scope>
    <source>
        <strain evidence="1 2">SG5_A10</strain>
    </source>
</reference>
<dbReference type="EMBL" id="CP093362">
    <property type="protein sequence ID" value="UQS84785.1"/>
    <property type="molecule type" value="Genomic_DNA"/>
</dbReference>
<organism evidence="1 2">
    <name type="scientific">Apilactobacillus apisilvae</name>
    <dbReference type="NCBI Taxonomy" id="2923364"/>
    <lineage>
        <taxon>Bacteria</taxon>
        <taxon>Bacillati</taxon>
        <taxon>Bacillota</taxon>
        <taxon>Bacilli</taxon>
        <taxon>Lactobacillales</taxon>
        <taxon>Lactobacillaceae</taxon>
        <taxon>Apilactobacillus</taxon>
    </lineage>
</organism>
<evidence type="ECO:0000313" key="1">
    <source>
        <dbReference type="EMBL" id="UQS84785.1"/>
    </source>
</evidence>
<dbReference type="RefSeq" id="WP_249510768.1">
    <property type="nucleotide sequence ID" value="NZ_CP093362.1"/>
</dbReference>
<sequence>MFNYNILALVSKIAKTYPDKAVSMQSIKEYIINDLRINIPKDNLLSSEYSKIKDQFHLISVGEMANKLLSLQNNKSLKLPKDFTNDLDNLKDSKELIDLDKFGNMTKSPNKDGGISVQFTIDSLIKNGLPNPVTYKELNYRVQDFLDYVVTSDQPNVDKYIDKANNKLDGLISIISEIAIQVPDKKASRSSIIKLIKEGHRNNPTQDGLLLCSILLDAHMMAARDFNLLNSGKKEYIAFAKKHPEQDKKLEEMEKADLILDLKDYEHLVGDKVQFNYNDFVKLPNSVTYSELLDGLRKTQIK</sequence>
<accession>A0ABY4PG55</accession>
<keyword evidence="2" id="KW-1185">Reference proteome</keyword>
<name>A0ABY4PG55_9LACO</name>